<dbReference type="InterPro" id="IPR012337">
    <property type="entry name" value="RNaseH-like_sf"/>
</dbReference>
<dbReference type="Gene3D" id="3.30.70.370">
    <property type="match status" value="1"/>
</dbReference>
<evidence type="ECO:0000313" key="3">
    <source>
        <dbReference type="EMBL" id="AJT60670.1"/>
    </source>
</evidence>
<name>A0A0D4D9V4_9CAUD</name>
<dbReference type="KEGG" id="vg:24725724"/>
<dbReference type="SUPFAM" id="SSF53098">
    <property type="entry name" value="Ribonuclease H-like"/>
    <property type="match status" value="1"/>
</dbReference>
<gene>
    <name evidence="3" type="ORF">HB2014_96</name>
</gene>
<dbReference type="GO" id="GO:0003887">
    <property type="term" value="F:DNA-directed DNA polymerase activity"/>
    <property type="evidence" value="ECO:0007669"/>
    <property type="project" value="InterPro"/>
</dbReference>
<keyword evidence="1" id="KW-0235">DNA replication</keyword>
<sequence>MYEVNDLEGVEMENVDFKNLHLVGDTETDGLLLEFTKVHVMAFADYKSDDEEPPVWVFTDEPILGHKYTKYIKGGLREGVEFALKAKRLCIHNGLGYDWWVFNHIAPDLWNFDNPKCKPWSNFFQDSLIQSRVQWMDRPTPKGYKGAHGLAAWGARVGVRKPEIEHWGVWNAEIFTRVVEDIRINAKAKRALDNEYLKLKKCGIDTYETYMRAKETSFWMSQQAINGWKADKELMEFHVKELDKLTNELASEVEPHLPPTIKTKGKVTGEEFAKAWNEYVEAFGHADGLKRITKYPKTKYRQQVRNGEMQTYEIKPFGKPTTKIFNIEKRNCYTPTNSVTGEEYKEGFVAMKDARAICNELNAKIGKKCKDWKPVKTVKTVKYYNSHVVNHFELESSRYTGLIDAPYTPIEFEVSRMTQVAVVKDYLKSVGWIPDDWNYKKDSDGRPVKVCRFKDNKKMITKHPKWDEMVERCGLSYVEHEGVQYIEHNWSVKKYTDLLEPCLIRTSPKLTESSYDTIEGELGQKIAKYYTLMHRRRTIENSKDDEKGWLNQIRPDGRLSAGAMVFGTSTGRMTQYGIVNVPSGAAVYGAPMREVWICEEGTNIVSVDQNSAQLVLLCNFMGDKDFTKAVTEGKEFVEFTKQDDGRYYCKHLDKYLNPETDKYLRYDAENDLYEVYTGTDAHTLNSIYFGLNKEEDIVRCRETQDEELLHEITKGRKKSKNGIYALLFGAGDEKFAKTIKASSTEEGALTKQTYYMRLPKIKKLLDSLEADFKASKKALEEVFGKNSSIAKGGYIRVAGAWIWCKSPHKLLNYLLMSSEAQIQNEAINLAARKACEDGLTKLNARKPAIGARLLLAYHDENSWECPEGMTHDMKAIADWMYGQASKNLGLRKETLVTGTAKVGKSWYEVH</sequence>
<keyword evidence="1" id="KW-1194">Viral DNA replication</keyword>
<dbReference type="SUPFAM" id="SSF56672">
    <property type="entry name" value="DNA/RNA polymerases"/>
    <property type="match status" value="1"/>
</dbReference>
<dbReference type="Gene3D" id="1.10.150.20">
    <property type="entry name" value="5' to 3' exonuclease, C-terminal subdomain"/>
    <property type="match status" value="1"/>
</dbReference>
<evidence type="ECO:0000259" key="2">
    <source>
        <dbReference type="SMART" id="SM00482"/>
    </source>
</evidence>
<accession>A0A0D4D9V4</accession>
<dbReference type="GO" id="GO:0039693">
    <property type="term" value="P:viral DNA genome replication"/>
    <property type="evidence" value="ECO:0007669"/>
    <property type="project" value="UniProtKB-KW"/>
</dbReference>
<dbReference type="RefSeq" id="YP_009146339.1">
    <property type="nucleotide sequence ID" value="NC_027329.1"/>
</dbReference>
<keyword evidence="4" id="KW-1185">Reference proteome</keyword>
<dbReference type="InterPro" id="IPR001098">
    <property type="entry name" value="DNA-dir_DNA_pol_A_palm_dom"/>
</dbReference>
<dbReference type="Gene3D" id="3.30.420.10">
    <property type="entry name" value="Ribonuclease H-like superfamily/Ribonuclease H"/>
    <property type="match status" value="1"/>
</dbReference>
<evidence type="ECO:0000313" key="4">
    <source>
        <dbReference type="Proteomes" id="UP000201623"/>
    </source>
</evidence>
<dbReference type="EMBL" id="KP010413">
    <property type="protein sequence ID" value="AJT60670.1"/>
    <property type="molecule type" value="Genomic_DNA"/>
</dbReference>
<protein>
    <submittedName>
        <fullName evidence="3">Putative DNA polymerase</fullName>
    </submittedName>
</protein>
<organism evidence="3 4">
    <name type="scientific">Salmonella phage vB_SPuM_SP116</name>
    <dbReference type="NCBI Taxonomy" id="1567025"/>
    <lineage>
        <taxon>Viruses</taxon>
        <taxon>Duplodnaviria</taxon>
        <taxon>Heunggongvirae</taxon>
        <taxon>Uroviricota</taxon>
        <taxon>Caudoviricetes</taxon>
        <taxon>Andersonviridae</taxon>
        <taxon>Ounavirinae</taxon>
        <taxon>Felixounavirus</taxon>
        <taxon>Felixounavirus SP116</taxon>
    </lineage>
</organism>
<feature type="domain" description="DNA-directed DNA polymerase family A palm" evidence="2">
    <location>
        <begin position="589"/>
        <end position="869"/>
    </location>
</feature>
<dbReference type="GO" id="GO:0006260">
    <property type="term" value="P:DNA replication"/>
    <property type="evidence" value="ECO:0007669"/>
    <property type="project" value="InterPro"/>
</dbReference>
<dbReference type="SMART" id="SM00482">
    <property type="entry name" value="POLAc"/>
    <property type="match status" value="1"/>
</dbReference>
<dbReference type="InterPro" id="IPR043502">
    <property type="entry name" value="DNA/RNA_pol_sf"/>
</dbReference>
<dbReference type="GeneID" id="24725724"/>
<dbReference type="GO" id="GO:0003677">
    <property type="term" value="F:DNA binding"/>
    <property type="evidence" value="ECO:0007669"/>
    <property type="project" value="InterPro"/>
</dbReference>
<evidence type="ECO:0000256" key="1">
    <source>
        <dbReference type="ARBA" id="ARBA00023109"/>
    </source>
</evidence>
<dbReference type="InterPro" id="IPR036397">
    <property type="entry name" value="RNaseH_sf"/>
</dbReference>
<dbReference type="Proteomes" id="UP000201623">
    <property type="component" value="Segment"/>
</dbReference>
<proteinExistence type="predicted"/>
<reference evidence="3 4" key="1">
    <citation type="submission" date="2014-10" db="EMBL/GenBank/DDBJ databases">
        <title>A new lytic Salmonella pullorum phage and its enzyme lys52.</title>
        <authorList>
            <person name="Bao H."/>
        </authorList>
    </citation>
    <scope>NUCLEOTIDE SEQUENCE [LARGE SCALE GENOMIC DNA]</scope>
</reference>
<dbReference type="OrthoDB" id="3561at10239"/>